<evidence type="ECO:0000313" key="1">
    <source>
        <dbReference type="EMBL" id="RRN45867.1"/>
    </source>
</evidence>
<protein>
    <submittedName>
        <fullName evidence="1">Uncharacterized protein</fullName>
    </submittedName>
</protein>
<evidence type="ECO:0000313" key="2">
    <source>
        <dbReference type="Proteomes" id="UP000270261"/>
    </source>
</evidence>
<accession>A0A3R8T468</accession>
<sequence>MVNKPPALKHFPTIGLTPDCQKVVHAYREIAAGASRSPGHFPDSWHCGFDATEKRKKLRPSSASRKPRAEGCFFRDFTQSRVNRAYEGRCLFAPVLSERSNPQSGAFPIEAVLRMSLHAPPPFQALRLRHGETLIRENPEYETFL</sequence>
<gene>
    <name evidence="1" type="ORF">EHV23_07010</name>
</gene>
<dbReference type="EMBL" id="RRUE01000001">
    <property type="protein sequence ID" value="RRN45867.1"/>
    <property type="molecule type" value="Genomic_DNA"/>
</dbReference>
<comment type="caution">
    <text evidence="1">The sequence shown here is derived from an EMBL/GenBank/DDBJ whole genome shotgun (WGS) entry which is preliminary data.</text>
</comment>
<reference evidence="1 2" key="1">
    <citation type="submission" date="2018-11" db="EMBL/GenBank/DDBJ databases">
        <title>Genome sequencing of Lautropia sp. KCOM 2505 (= ChDC F240).</title>
        <authorList>
            <person name="Kook J.-K."/>
            <person name="Park S.-N."/>
            <person name="Lim Y.K."/>
        </authorList>
    </citation>
    <scope>NUCLEOTIDE SEQUENCE [LARGE SCALE GENOMIC DNA]</scope>
    <source>
        <strain evidence="1 2">KCOM 2505</strain>
    </source>
</reference>
<keyword evidence="2" id="KW-1185">Reference proteome</keyword>
<organism evidence="1 2">
    <name type="scientific">Lautropia dentalis</name>
    <dbReference type="NCBI Taxonomy" id="2490857"/>
    <lineage>
        <taxon>Bacteria</taxon>
        <taxon>Pseudomonadati</taxon>
        <taxon>Pseudomonadota</taxon>
        <taxon>Betaproteobacteria</taxon>
        <taxon>Burkholderiales</taxon>
        <taxon>Burkholderiaceae</taxon>
        <taxon>Lautropia</taxon>
    </lineage>
</organism>
<dbReference type="Proteomes" id="UP000270261">
    <property type="component" value="Unassembled WGS sequence"/>
</dbReference>
<dbReference type="AlphaFoldDB" id="A0A3R8T468"/>
<dbReference type="RefSeq" id="WP_125095294.1">
    <property type="nucleotide sequence ID" value="NZ_RRUE01000001.1"/>
</dbReference>
<name>A0A3R8T468_9BURK</name>
<proteinExistence type="predicted"/>